<comment type="caution">
    <text evidence="3">The sequence shown here is derived from an EMBL/GenBank/DDBJ whole genome shotgun (WGS) entry which is preliminary data.</text>
</comment>
<evidence type="ECO:0000313" key="3">
    <source>
        <dbReference type="EMBL" id="KAK7731541.1"/>
    </source>
</evidence>
<dbReference type="AlphaFoldDB" id="A0AAN9YCG7"/>
<gene>
    <name evidence="3" type="ORF">SLS53_008781</name>
</gene>
<dbReference type="Gene3D" id="2.120.10.30">
    <property type="entry name" value="TolB, C-terminal domain"/>
    <property type="match status" value="1"/>
</dbReference>
<dbReference type="InterPro" id="IPR054539">
    <property type="entry name" value="Beta-prop_PDH"/>
</dbReference>
<dbReference type="Proteomes" id="UP001320245">
    <property type="component" value="Unassembled WGS sequence"/>
</dbReference>
<feature type="domain" description="Pyrroloquinoline quinone-dependent pyranose dehydrogenase beta-propeller" evidence="2">
    <location>
        <begin position="77"/>
        <end position="405"/>
    </location>
</feature>
<dbReference type="InterPro" id="IPR011042">
    <property type="entry name" value="6-blade_b-propeller_TolB-like"/>
</dbReference>
<dbReference type="Pfam" id="PF22807">
    <property type="entry name" value="TrAA12"/>
    <property type="match status" value="2"/>
</dbReference>
<organism evidence="3 4">
    <name type="scientific">Cytospora paraplurivora</name>
    <dbReference type="NCBI Taxonomy" id="2898453"/>
    <lineage>
        <taxon>Eukaryota</taxon>
        <taxon>Fungi</taxon>
        <taxon>Dikarya</taxon>
        <taxon>Ascomycota</taxon>
        <taxon>Pezizomycotina</taxon>
        <taxon>Sordariomycetes</taxon>
        <taxon>Sordariomycetidae</taxon>
        <taxon>Diaporthales</taxon>
        <taxon>Cytosporaceae</taxon>
        <taxon>Cytospora</taxon>
    </lineage>
</organism>
<evidence type="ECO:0000256" key="1">
    <source>
        <dbReference type="SAM" id="SignalP"/>
    </source>
</evidence>
<reference evidence="3 4" key="1">
    <citation type="journal article" date="2023" name="PLoS ONE">
        <title>Cytospora paraplurivora sp. nov. isolated from orchards with fruit tree decline syndrome in Ontario, Canada.</title>
        <authorList>
            <person name="Ilyukhin E."/>
            <person name="Nguyen H.D.T."/>
            <person name="Castle A.J."/>
            <person name="Ellouze W."/>
        </authorList>
    </citation>
    <scope>NUCLEOTIDE SEQUENCE [LARGE SCALE GENOMIC DNA]</scope>
    <source>
        <strain evidence="3 4">FDS-564</strain>
    </source>
</reference>
<dbReference type="EMBL" id="JAJSPL020000056">
    <property type="protein sequence ID" value="KAK7731541.1"/>
    <property type="molecule type" value="Genomic_DNA"/>
</dbReference>
<evidence type="ECO:0000313" key="4">
    <source>
        <dbReference type="Proteomes" id="UP001320245"/>
    </source>
</evidence>
<protein>
    <recommendedName>
        <fullName evidence="2">Pyrroloquinoline quinone-dependent pyranose dehydrogenase beta-propeller domain-containing protein</fullName>
    </recommendedName>
</protein>
<evidence type="ECO:0000259" key="2">
    <source>
        <dbReference type="Pfam" id="PF22807"/>
    </source>
</evidence>
<feature type="signal peptide" evidence="1">
    <location>
        <begin position="1"/>
        <end position="19"/>
    </location>
</feature>
<keyword evidence="1" id="KW-0732">Signal</keyword>
<feature type="chain" id="PRO_5042884154" description="Pyrroloquinoline quinone-dependent pyranose dehydrogenase beta-propeller domain-containing protein" evidence="1">
    <location>
        <begin position="20"/>
        <end position="454"/>
    </location>
</feature>
<accession>A0AAN9YCG7</accession>
<keyword evidence="4" id="KW-1185">Reference proteome</keyword>
<feature type="domain" description="Pyrroloquinoline quinone-dependent pyranose dehydrogenase beta-propeller" evidence="2">
    <location>
        <begin position="35"/>
        <end position="76"/>
    </location>
</feature>
<dbReference type="InterPro" id="IPR011041">
    <property type="entry name" value="Quinoprot_gluc/sorb_DH_b-prop"/>
</dbReference>
<name>A0AAN9YCG7_9PEZI</name>
<sequence length="454" mass="47168">MKSVSILITAVSCASSCSCLATACSTILEPEYSPPTVASGWTAQLVANGFTKPRSLAFDALGALLVLDSGVGIKRLLNHGLSISHNGRSLYASSADSVFEWSYDPDSGTVSGTSATLVSGMANDGQVTRTLLSSLEEPNILVVSRGSSESPEASSLSSGLGQIKAFNLSDTTPQPYDFDTTGHILGWGLFNAVGLGEHPGTGGIYSLDNGADDITRDGVDIHQTNPGDELNFHGFMNKSTTISSNLDQGPNYGYPDCYAVWNTSIPDAPAGLKVGQQFSVVDDGTINDTTCQTSYVAPRLTFAPHQAPLDIAFDRDGTTAYVSFHGSTDKSNPVGYFIGEVAFNSETGMPTEASDSTTAIVSVIRNADDSSCPSSCLRPVGMAIDDKGRLFFSSDATGEIYVLVKSSATTGTSSSTETGTMVTPTATKKSAAGTFGISRVGNLVGIMAVLALAL</sequence>
<dbReference type="PROSITE" id="PS51257">
    <property type="entry name" value="PROKAR_LIPOPROTEIN"/>
    <property type="match status" value="1"/>
</dbReference>
<dbReference type="SUPFAM" id="SSF50952">
    <property type="entry name" value="Soluble quinoprotein glucose dehydrogenase"/>
    <property type="match status" value="1"/>
</dbReference>
<proteinExistence type="predicted"/>